<reference evidence="1" key="1">
    <citation type="journal article" date="2015" name="Nature">
        <title>Complex archaea that bridge the gap between prokaryotes and eukaryotes.</title>
        <authorList>
            <person name="Spang A."/>
            <person name="Saw J.H."/>
            <person name="Jorgensen S.L."/>
            <person name="Zaremba-Niedzwiedzka K."/>
            <person name="Martijn J."/>
            <person name="Lind A.E."/>
            <person name="van Eijk R."/>
            <person name="Schleper C."/>
            <person name="Guy L."/>
            <person name="Ettema T.J."/>
        </authorList>
    </citation>
    <scope>NUCLEOTIDE SEQUENCE</scope>
</reference>
<dbReference type="AlphaFoldDB" id="A0A0F9FYX6"/>
<sequence>MGHGCGPRPKGPPRPRREQLEKMAAELDTVKLPIWNPAKAVHHQGRVDFVTLVLAIVEALDAKS</sequence>
<gene>
    <name evidence="1" type="ORF">LCGC14_1893880</name>
</gene>
<proteinExistence type="predicted"/>
<evidence type="ECO:0000313" key="1">
    <source>
        <dbReference type="EMBL" id="KKL91523.1"/>
    </source>
</evidence>
<name>A0A0F9FYX6_9ZZZZ</name>
<organism evidence="1">
    <name type="scientific">marine sediment metagenome</name>
    <dbReference type="NCBI Taxonomy" id="412755"/>
    <lineage>
        <taxon>unclassified sequences</taxon>
        <taxon>metagenomes</taxon>
        <taxon>ecological metagenomes</taxon>
    </lineage>
</organism>
<accession>A0A0F9FYX6</accession>
<protein>
    <submittedName>
        <fullName evidence="1">Uncharacterized protein</fullName>
    </submittedName>
</protein>
<dbReference type="EMBL" id="LAZR01019708">
    <property type="protein sequence ID" value="KKL91523.1"/>
    <property type="molecule type" value="Genomic_DNA"/>
</dbReference>
<comment type="caution">
    <text evidence="1">The sequence shown here is derived from an EMBL/GenBank/DDBJ whole genome shotgun (WGS) entry which is preliminary data.</text>
</comment>